<keyword evidence="2" id="KW-1185">Reference proteome</keyword>
<gene>
    <name evidence="1" type="ORF">F511_38622</name>
</gene>
<evidence type="ECO:0000313" key="1">
    <source>
        <dbReference type="EMBL" id="KZV27035.1"/>
    </source>
</evidence>
<dbReference type="Proteomes" id="UP000250235">
    <property type="component" value="Unassembled WGS sequence"/>
</dbReference>
<dbReference type="EMBL" id="KV010705">
    <property type="protein sequence ID" value="KZV27035.1"/>
    <property type="molecule type" value="Genomic_DNA"/>
</dbReference>
<proteinExistence type="predicted"/>
<accession>A0A2Z7AYX6</accession>
<sequence>MLTSSLLNQDFSSLQFTTADSFCSTADYCSFLLNVMTSLLTLSLLNLDIFQSAMLTSSLLLAASSNR</sequence>
<protein>
    <submittedName>
        <fullName evidence="1">Uncharacterized protein</fullName>
    </submittedName>
</protein>
<evidence type="ECO:0000313" key="2">
    <source>
        <dbReference type="Proteomes" id="UP000250235"/>
    </source>
</evidence>
<dbReference type="AlphaFoldDB" id="A0A2Z7AYX6"/>
<reference evidence="1 2" key="1">
    <citation type="journal article" date="2015" name="Proc. Natl. Acad. Sci. U.S.A.">
        <title>The resurrection genome of Boea hygrometrica: A blueprint for survival of dehydration.</title>
        <authorList>
            <person name="Xiao L."/>
            <person name="Yang G."/>
            <person name="Zhang L."/>
            <person name="Yang X."/>
            <person name="Zhao S."/>
            <person name="Ji Z."/>
            <person name="Zhou Q."/>
            <person name="Hu M."/>
            <person name="Wang Y."/>
            <person name="Chen M."/>
            <person name="Xu Y."/>
            <person name="Jin H."/>
            <person name="Xiao X."/>
            <person name="Hu G."/>
            <person name="Bao F."/>
            <person name="Hu Y."/>
            <person name="Wan P."/>
            <person name="Li L."/>
            <person name="Deng X."/>
            <person name="Kuang T."/>
            <person name="Xiang C."/>
            <person name="Zhu J.K."/>
            <person name="Oliver M.J."/>
            <person name="He Y."/>
        </authorList>
    </citation>
    <scope>NUCLEOTIDE SEQUENCE [LARGE SCALE GENOMIC DNA]</scope>
    <source>
        <strain evidence="2">cv. XS01</strain>
    </source>
</reference>
<organism evidence="1 2">
    <name type="scientific">Dorcoceras hygrometricum</name>
    <dbReference type="NCBI Taxonomy" id="472368"/>
    <lineage>
        <taxon>Eukaryota</taxon>
        <taxon>Viridiplantae</taxon>
        <taxon>Streptophyta</taxon>
        <taxon>Embryophyta</taxon>
        <taxon>Tracheophyta</taxon>
        <taxon>Spermatophyta</taxon>
        <taxon>Magnoliopsida</taxon>
        <taxon>eudicotyledons</taxon>
        <taxon>Gunneridae</taxon>
        <taxon>Pentapetalae</taxon>
        <taxon>asterids</taxon>
        <taxon>lamiids</taxon>
        <taxon>Lamiales</taxon>
        <taxon>Gesneriaceae</taxon>
        <taxon>Didymocarpoideae</taxon>
        <taxon>Trichosporeae</taxon>
        <taxon>Loxocarpinae</taxon>
        <taxon>Dorcoceras</taxon>
    </lineage>
</organism>
<name>A0A2Z7AYX6_9LAMI</name>